<gene>
    <name evidence="1" type="ORF">LEP1GSC104_0034</name>
</gene>
<dbReference type="AlphaFoldDB" id="A0A0F6H396"/>
<sequence length="173" mass="19536">MSVFTLFSKDLDEEIAMVAMGSSQQKGIRLRKKFGEETKEFGKELFFKKTAITPNGTTYPEISLNEWYEAKVYETQNKDLIITNWKSVDSPNKPVHPVSISGSNIGQLAIGNIYNNITVGELFKIISEKIKEDEEKEGVSELRANFDSILYHPYFSNIASSAIFQLLQSIKLG</sequence>
<comment type="caution">
    <text evidence="1">The sequence shown here is derived from an EMBL/GenBank/DDBJ whole genome shotgun (WGS) entry which is preliminary data.</text>
</comment>
<organism evidence="1 2">
    <name type="scientific">Leptospira interrogans str. UI 12621</name>
    <dbReference type="NCBI Taxonomy" id="1049937"/>
    <lineage>
        <taxon>Bacteria</taxon>
        <taxon>Pseudomonadati</taxon>
        <taxon>Spirochaetota</taxon>
        <taxon>Spirochaetia</taxon>
        <taxon>Leptospirales</taxon>
        <taxon>Leptospiraceae</taxon>
        <taxon>Leptospira</taxon>
    </lineage>
</organism>
<protein>
    <submittedName>
        <fullName evidence="1">Uncharacterized protein</fullName>
    </submittedName>
</protein>
<evidence type="ECO:0000313" key="1">
    <source>
        <dbReference type="EMBL" id="EKO22657.1"/>
    </source>
</evidence>
<evidence type="ECO:0000313" key="2">
    <source>
        <dbReference type="Proteomes" id="UP000006324"/>
    </source>
</evidence>
<reference evidence="1 2" key="1">
    <citation type="submission" date="2012-09" db="EMBL/GenBank/DDBJ databases">
        <authorList>
            <person name="Harkins D.M."/>
            <person name="Durkin A.S."/>
            <person name="Brinkac L.M."/>
            <person name="Selengut J.D."/>
            <person name="Sanka R."/>
            <person name="DePew J."/>
            <person name="Purushe J."/>
            <person name="Chanthongthip A."/>
            <person name="Lattana O."/>
            <person name="Phetsouvanh R."/>
            <person name="Newton P.N."/>
            <person name="Vinetz J.M."/>
            <person name="Sutton G.G."/>
            <person name="Nelson W.C."/>
            <person name="Fouts D.E."/>
        </authorList>
    </citation>
    <scope>NUCLEOTIDE SEQUENCE [LARGE SCALE GENOMIC DNA]</scope>
    <source>
        <strain evidence="1 2">UI 12621</strain>
    </source>
</reference>
<accession>A0A0F6H396</accession>
<proteinExistence type="predicted"/>
<dbReference type="EMBL" id="AHNQ02000059">
    <property type="protein sequence ID" value="EKO22657.1"/>
    <property type="molecule type" value="Genomic_DNA"/>
</dbReference>
<dbReference type="RefSeq" id="WP_000110515.1">
    <property type="nucleotide sequence ID" value="NZ_AHNQ02000059.1"/>
</dbReference>
<dbReference type="Proteomes" id="UP000006324">
    <property type="component" value="Unassembled WGS sequence"/>
</dbReference>
<name>A0A0F6H396_LEPIR</name>